<reference evidence="1 2" key="1">
    <citation type="journal article" date="2016" name="Nat. Commun.">
        <title>Thousands of microbial genomes shed light on interconnected biogeochemical processes in an aquifer system.</title>
        <authorList>
            <person name="Anantharaman K."/>
            <person name="Brown C.T."/>
            <person name="Hug L.A."/>
            <person name="Sharon I."/>
            <person name="Castelle C.J."/>
            <person name="Probst A.J."/>
            <person name="Thomas B.C."/>
            <person name="Singh A."/>
            <person name="Wilkins M.J."/>
            <person name="Karaoz U."/>
            <person name="Brodie E.L."/>
            <person name="Williams K.H."/>
            <person name="Hubbard S.S."/>
            <person name="Banfield J.F."/>
        </authorList>
    </citation>
    <scope>NUCLEOTIDE SEQUENCE [LARGE SCALE GENOMIC DNA]</scope>
</reference>
<gene>
    <name evidence="1" type="ORF">A3G54_01125</name>
</gene>
<protein>
    <submittedName>
        <fullName evidence="1">Uncharacterized protein</fullName>
    </submittedName>
</protein>
<organism evidence="1 2">
    <name type="scientific">Candidatus Giovannonibacteria bacterium RIFCSPLOWO2_12_FULL_44_15</name>
    <dbReference type="NCBI Taxonomy" id="1798364"/>
    <lineage>
        <taxon>Bacteria</taxon>
        <taxon>Candidatus Giovannoniibacteriota</taxon>
    </lineage>
</organism>
<comment type="caution">
    <text evidence="1">The sequence shown here is derived from an EMBL/GenBank/DDBJ whole genome shotgun (WGS) entry which is preliminary data.</text>
</comment>
<dbReference type="STRING" id="1798364.A3G54_01125"/>
<dbReference type="Proteomes" id="UP000178894">
    <property type="component" value="Unassembled WGS sequence"/>
</dbReference>
<sequence>METAFIFKKDGEYLGSFAKNDDLSRNYLMKTYIKDSPVILRHDGEFLVQESVLPNDPSYFWAVIENLRAQGFRAYVFEGKRAELAMLLSNSALEKEEKIEFFSSLLSVPAAELDALKDGVNSDLADLT</sequence>
<proteinExistence type="predicted"/>
<accession>A0A1F5Y0D2</accession>
<evidence type="ECO:0000313" key="2">
    <source>
        <dbReference type="Proteomes" id="UP000178894"/>
    </source>
</evidence>
<evidence type="ECO:0000313" key="1">
    <source>
        <dbReference type="EMBL" id="OGF93530.1"/>
    </source>
</evidence>
<dbReference type="AlphaFoldDB" id="A0A1F5Y0D2"/>
<dbReference type="EMBL" id="MFIQ01000013">
    <property type="protein sequence ID" value="OGF93530.1"/>
    <property type="molecule type" value="Genomic_DNA"/>
</dbReference>
<name>A0A1F5Y0D2_9BACT</name>